<keyword evidence="7" id="KW-1185">Reference proteome</keyword>
<gene>
    <name evidence="6" type="ORF">NEMBOFW57_001458</name>
</gene>
<dbReference type="PANTHER" id="PTHR34997:SF1">
    <property type="entry name" value="PEPTIDOGLYCAN-BINDING LYSIN DOMAIN"/>
    <property type="match status" value="1"/>
</dbReference>
<dbReference type="CDD" id="cd00118">
    <property type="entry name" value="LysM"/>
    <property type="match status" value="1"/>
</dbReference>
<dbReference type="InterPro" id="IPR036779">
    <property type="entry name" value="LysM_dom_sf"/>
</dbReference>
<comment type="similarity">
    <text evidence="3">Belongs to the secreted LysM effector family.</text>
</comment>
<dbReference type="AlphaFoldDB" id="A0AAD4HXV7"/>
<dbReference type="Pfam" id="PF01476">
    <property type="entry name" value="LysM"/>
    <property type="match status" value="1"/>
</dbReference>
<dbReference type="InterPro" id="IPR052210">
    <property type="entry name" value="LysM1-like"/>
</dbReference>
<feature type="chain" id="PRO_5042203677" description="LysM domain-containing protein" evidence="4">
    <location>
        <begin position="26"/>
        <end position="369"/>
    </location>
</feature>
<feature type="signal peptide" evidence="4">
    <location>
        <begin position="1"/>
        <end position="25"/>
    </location>
</feature>
<dbReference type="PANTHER" id="PTHR34997">
    <property type="entry name" value="AM15"/>
    <property type="match status" value="1"/>
</dbReference>
<protein>
    <recommendedName>
        <fullName evidence="5">LysM domain-containing protein</fullName>
    </recommendedName>
</protein>
<dbReference type="PROSITE" id="PS51782">
    <property type="entry name" value="LYSM"/>
    <property type="match status" value="1"/>
</dbReference>
<keyword evidence="2" id="KW-0843">Virulence</keyword>
<keyword evidence="1" id="KW-0147">Chitin-binding</keyword>
<comment type="caution">
    <text evidence="6">The sequence shown here is derived from an EMBL/GenBank/DDBJ whole genome shotgun (WGS) entry which is preliminary data.</text>
</comment>
<dbReference type="Gene3D" id="3.10.350.10">
    <property type="entry name" value="LysM domain"/>
    <property type="match status" value="2"/>
</dbReference>
<evidence type="ECO:0000256" key="2">
    <source>
        <dbReference type="ARBA" id="ARBA00023026"/>
    </source>
</evidence>
<dbReference type="Proteomes" id="UP001197093">
    <property type="component" value="Unassembled WGS sequence"/>
</dbReference>
<evidence type="ECO:0000256" key="3">
    <source>
        <dbReference type="ARBA" id="ARBA00044955"/>
    </source>
</evidence>
<sequence length="369" mass="38092">MGFRNYSLFALALGASMLSHHHVIAEVRFGTLAQGAAGLSDECIGMLNQAVNCDTSLLWASDTNTFYTDTTLTALCTETCDDSLSSYVGRIHSACGASRYNGGNGLSYLAAYKAELALEQFRMICLTNDAGQRCNSVLGRLAGIDPSNQLSTATAASDLMCNACAISVIKTQLEMPLVSNADVASGFARLTASCKTSVKITPPGTATQWIVSATTTAGTGNTATTASAAASSTVAAGCQGKTYTIQAGDTCTSVSLSQRISTVQLLMANNLRADCSSFPTSGTVCIPSAALCDAYRVSNESPSQSCKDLATAANATVLQIVAWNPELGAGCVNLARQTEGYTVCLSPPGGSWVDPHPSSTAIVTTTSIE</sequence>
<evidence type="ECO:0000313" key="7">
    <source>
        <dbReference type="Proteomes" id="UP001197093"/>
    </source>
</evidence>
<evidence type="ECO:0000256" key="4">
    <source>
        <dbReference type="SAM" id="SignalP"/>
    </source>
</evidence>
<evidence type="ECO:0000256" key="1">
    <source>
        <dbReference type="ARBA" id="ARBA00022669"/>
    </source>
</evidence>
<dbReference type="InterPro" id="IPR018392">
    <property type="entry name" value="LysM"/>
</dbReference>
<keyword evidence="4" id="KW-0732">Signal</keyword>
<proteinExistence type="inferred from homology"/>
<reference evidence="6" key="1">
    <citation type="submission" date="2023-02" db="EMBL/GenBank/DDBJ databases">
        <authorList>
            <person name="Palmer J.M."/>
        </authorList>
    </citation>
    <scope>NUCLEOTIDE SEQUENCE</scope>
    <source>
        <strain evidence="6">FW57</strain>
    </source>
</reference>
<organism evidence="6 7">
    <name type="scientific">Staphylotrichum longicolle</name>
    <dbReference type="NCBI Taxonomy" id="669026"/>
    <lineage>
        <taxon>Eukaryota</taxon>
        <taxon>Fungi</taxon>
        <taxon>Dikarya</taxon>
        <taxon>Ascomycota</taxon>
        <taxon>Pezizomycotina</taxon>
        <taxon>Sordariomycetes</taxon>
        <taxon>Sordariomycetidae</taxon>
        <taxon>Sordariales</taxon>
        <taxon>Chaetomiaceae</taxon>
        <taxon>Staphylotrichum</taxon>
    </lineage>
</organism>
<dbReference type="EMBL" id="JAHCVI010000001">
    <property type="protein sequence ID" value="KAG7291439.1"/>
    <property type="molecule type" value="Genomic_DNA"/>
</dbReference>
<dbReference type="GO" id="GO:0008061">
    <property type="term" value="F:chitin binding"/>
    <property type="evidence" value="ECO:0007669"/>
    <property type="project" value="UniProtKB-KW"/>
</dbReference>
<evidence type="ECO:0000313" key="6">
    <source>
        <dbReference type="EMBL" id="KAG7291439.1"/>
    </source>
</evidence>
<dbReference type="SUPFAM" id="SSF54106">
    <property type="entry name" value="LysM domain"/>
    <property type="match status" value="1"/>
</dbReference>
<feature type="domain" description="LysM" evidence="5">
    <location>
        <begin position="241"/>
        <end position="286"/>
    </location>
</feature>
<accession>A0AAD4HXV7</accession>
<evidence type="ECO:0000259" key="5">
    <source>
        <dbReference type="PROSITE" id="PS51782"/>
    </source>
</evidence>
<name>A0AAD4HXV7_9PEZI</name>